<dbReference type="InterPro" id="IPR038770">
    <property type="entry name" value="Na+/solute_symporter_sf"/>
</dbReference>
<keyword evidence="4" id="KW-1003">Cell membrane</keyword>
<feature type="transmembrane region" description="Helical" evidence="8">
    <location>
        <begin position="169"/>
        <end position="187"/>
    </location>
</feature>
<evidence type="ECO:0000256" key="4">
    <source>
        <dbReference type="ARBA" id="ARBA00022475"/>
    </source>
</evidence>
<feature type="transmembrane region" description="Helical" evidence="8">
    <location>
        <begin position="193"/>
        <end position="212"/>
    </location>
</feature>
<evidence type="ECO:0000256" key="2">
    <source>
        <dbReference type="ARBA" id="ARBA00010145"/>
    </source>
</evidence>
<dbReference type="AlphaFoldDB" id="A0A9E2F0X1"/>
<evidence type="ECO:0000256" key="7">
    <source>
        <dbReference type="ARBA" id="ARBA00023136"/>
    </source>
</evidence>
<accession>A0A9E2F0X1</accession>
<sequence>MIDKIVTLLVLIALGFFCKKIKLISDEGSLILKSIVFNITLPALVFMSIRGASWTPEYLKIPLVVWLSVIFLGIIIYFFSRLLRFNKELTAILVLTGVMGNTTFLGYPIVKTLLGAESLPYGIVYDQSSFLFLFLLWLPFTAYIFLNSDGVSKKVNYSVLDTLIKNPPLIAIIVAIILRNIFLPAFVIDSLNIIAQSTTLLVMLFVGTMLNLDIKKEEIMFVGLILLFKQLCFPAVNYLFSIFLGVSNQITQAILVQASMPVMIVSIIYGGQIGLNASLISKIVTISTVLSPIFLVIISYFI</sequence>
<dbReference type="Proteomes" id="UP000811545">
    <property type="component" value="Unassembled WGS sequence"/>
</dbReference>
<evidence type="ECO:0000256" key="5">
    <source>
        <dbReference type="ARBA" id="ARBA00022692"/>
    </source>
</evidence>
<keyword evidence="3" id="KW-0813">Transport</keyword>
<feature type="transmembrane region" description="Helical" evidence="8">
    <location>
        <begin position="130"/>
        <end position="148"/>
    </location>
</feature>
<dbReference type="Gene3D" id="1.20.1530.20">
    <property type="match status" value="1"/>
</dbReference>
<feature type="transmembrane region" description="Helical" evidence="8">
    <location>
        <begin position="91"/>
        <end position="110"/>
    </location>
</feature>
<dbReference type="InterPro" id="IPR004776">
    <property type="entry name" value="Mem_transp_PIN-like"/>
</dbReference>
<proteinExistence type="inferred from homology"/>
<feature type="transmembrane region" description="Helical" evidence="8">
    <location>
        <begin position="250"/>
        <end position="271"/>
    </location>
</feature>
<comment type="subcellular location">
    <subcellularLocation>
        <location evidence="1">Cell membrane</location>
        <topology evidence="1">Multi-pass membrane protein</topology>
    </subcellularLocation>
</comment>
<name>A0A9E2F0X1_PSYF1</name>
<protein>
    <recommendedName>
        <fullName evidence="11">AEC family transporter</fullName>
    </recommendedName>
</protein>
<feature type="transmembrane region" description="Helical" evidence="8">
    <location>
        <begin position="219"/>
        <end position="244"/>
    </location>
</feature>
<evidence type="ECO:0000256" key="1">
    <source>
        <dbReference type="ARBA" id="ARBA00004651"/>
    </source>
</evidence>
<feature type="transmembrane region" description="Helical" evidence="8">
    <location>
        <begin position="61"/>
        <end position="79"/>
    </location>
</feature>
<dbReference type="PANTHER" id="PTHR36838">
    <property type="entry name" value="AUXIN EFFLUX CARRIER FAMILY PROTEIN"/>
    <property type="match status" value="1"/>
</dbReference>
<dbReference type="PANTHER" id="PTHR36838:SF3">
    <property type="entry name" value="TRANSPORTER AUXIN EFFLUX CARRIER EC FAMILY"/>
    <property type="match status" value="1"/>
</dbReference>
<organism evidence="9 10">
    <name type="scientific">Psychracetigena formicireducens</name>
    <dbReference type="NCBI Taxonomy" id="2986056"/>
    <lineage>
        <taxon>Bacteria</taxon>
        <taxon>Bacillati</taxon>
        <taxon>Candidatus Lithacetigenota</taxon>
        <taxon>Candidatus Psychracetigena</taxon>
    </lineage>
</organism>
<dbReference type="GO" id="GO:0005886">
    <property type="term" value="C:plasma membrane"/>
    <property type="evidence" value="ECO:0007669"/>
    <property type="project" value="UniProtKB-SubCell"/>
</dbReference>
<dbReference type="Pfam" id="PF03547">
    <property type="entry name" value="Mem_trans"/>
    <property type="match status" value="1"/>
</dbReference>
<evidence type="ECO:0000313" key="9">
    <source>
        <dbReference type="EMBL" id="MBT9144854.1"/>
    </source>
</evidence>
<evidence type="ECO:0000313" key="10">
    <source>
        <dbReference type="Proteomes" id="UP000811545"/>
    </source>
</evidence>
<feature type="transmembrane region" description="Helical" evidence="8">
    <location>
        <begin position="283"/>
        <end position="301"/>
    </location>
</feature>
<evidence type="ECO:0008006" key="11">
    <source>
        <dbReference type="Google" id="ProtNLM"/>
    </source>
</evidence>
<comment type="similarity">
    <text evidence="2">Belongs to the auxin efflux carrier (TC 2.A.69) family.</text>
</comment>
<keyword evidence="5 8" id="KW-0812">Transmembrane</keyword>
<evidence type="ECO:0000256" key="6">
    <source>
        <dbReference type="ARBA" id="ARBA00022989"/>
    </source>
</evidence>
<keyword evidence="7 8" id="KW-0472">Membrane</keyword>
<keyword evidence="6 8" id="KW-1133">Transmembrane helix</keyword>
<comment type="caution">
    <text evidence="9">The sequence shown here is derived from an EMBL/GenBank/DDBJ whole genome shotgun (WGS) entry which is preliminary data.</text>
</comment>
<evidence type="ECO:0000256" key="3">
    <source>
        <dbReference type="ARBA" id="ARBA00022448"/>
    </source>
</evidence>
<dbReference type="GO" id="GO:0055085">
    <property type="term" value="P:transmembrane transport"/>
    <property type="evidence" value="ECO:0007669"/>
    <property type="project" value="InterPro"/>
</dbReference>
<reference evidence="9 10" key="1">
    <citation type="journal article" date="2021" name="bioRxiv">
        <title>Unique metabolic strategies in Hadean analogues reveal hints for primordial physiology.</title>
        <authorList>
            <person name="Nobu M.K."/>
            <person name="Nakai R."/>
            <person name="Tamazawa S."/>
            <person name="Mori H."/>
            <person name="Toyoda A."/>
            <person name="Ijiri A."/>
            <person name="Suzuki S."/>
            <person name="Kurokawa K."/>
            <person name="Kamagata Y."/>
            <person name="Tamaki H."/>
        </authorList>
    </citation>
    <scope>NUCLEOTIDE SEQUENCE [LARGE SCALE GENOMIC DNA]</scope>
    <source>
        <strain evidence="9">BS525</strain>
    </source>
</reference>
<gene>
    <name evidence="9" type="ORF">DDT42_00710</name>
</gene>
<dbReference type="EMBL" id="QLTW01000026">
    <property type="protein sequence ID" value="MBT9144854.1"/>
    <property type="molecule type" value="Genomic_DNA"/>
</dbReference>
<feature type="transmembrane region" description="Helical" evidence="8">
    <location>
        <begin position="30"/>
        <end position="49"/>
    </location>
</feature>
<evidence type="ECO:0000256" key="8">
    <source>
        <dbReference type="SAM" id="Phobius"/>
    </source>
</evidence>